<evidence type="ECO:0000256" key="1">
    <source>
        <dbReference type="ARBA" id="ARBA00022741"/>
    </source>
</evidence>
<comment type="caution">
    <text evidence="4">The sequence shown here is derived from an EMBL/GenBank/DDBJ whole genome shotgun (WGS) entry which is preliminary data.</text>
</comment>
<evidence type="ECO:0000256" key="2">
    <source>
        <dbReference type="ARBA" id="ARBA00022840"/>
    </source>
</evidence>
<proteinExistence type="predicted"/>
<dbReference type="Gene3D" id="1.10.510.10">
    <property type="entry name" value="Transferase(Phosphotransferase) domain 1"/>
    <property type="match status" value="1"/>
</dbReference>
<name>A0ABN7X7L9_GIGMA</name>
<dbReference type="InterPro" id="IPR001245">
    <property type="entry name" value="Ser-Thr/Tyr_kinase_cat_dom"/>
</dbReference>
<evidence type="ECO:0000313" key="5">
    <source>
        <dbReference type="Proteomes" id="UP000789901"/>
    </source>
</evidence>
<evidence type="ECO:0000313" key="4">
    <source>
        <dbReference type="EMBL" id="CAG8850049.1"/>
    </source>
</evidence>
<feature type="non-terminal residue" evidence="4">
    <location>
        <position position="234"/>
    </location>
</feature>
<feature type="non-terminal residue" evidence="4">
    <location>
        <position position="1"/>
    </location>
</feature>
<sequence length="234" mass="27375">YKAKVNSREFMDIEIVIKKFKKINKEFTNELNTFIKIKTHSNIIQFYGFLSNEPNEPKWNLREYLSKNNTKLNWNIKIKLCKNISCGLLFLHNMNIIHKDLWDKNILINDGVGKICDFGFTKIEEDDNNSNSISFGVVFWKISSSIVLFKVFTSCEGIAIHIYKGNREIPVKNTEKCLFYAIDLGPLFLIVEVIKNILSQEEILSHYFMQKLIINFGSFDLELVEEKIKFNVLT</sequence>
<dbReference type="SUPFAM" id="SSF56112">
    <property type="entry name" value="Protein kinase-like (PK-like)"/>
    <property type="match status" value="1"/>
</dbReference>
<keyword evidence="5" id="KW-1185">Reference proteome</keyword>
<gene>
    <name evidence="4" type="ORF">GMARGA_LOCUS40014</name>
</gene>
<feature type="domain" description="Protein kinase" evidence="3">
    <location>
        <begin position="1"/>
        <end position="234"/>
    </location>
</feature>
<protein>
    <submittedName>
        <fullName evidence="4">19635_t:CDS:1</fullName>
    </submittedName>
</protein>
<accession>A0ABN7X7L9</accession>
<organism evidence="4 5">
    <name type="scientific">Gigaspora margarita</name>
    <dbReference type="NCBI Taxonomy" id="4874"/>
    <lineage>
        <taxon>Eukaryota</taxon>
        <taxon>Fungi</taxon>
        <taxon>Fungi incertae sedis</taxon>
        <taxon>Mucoromycota</taxon>
        <taxon>Glomeromycotina</taxon>
        <taxon>Glomeromycetes</taxon>
        <taxon>Diversisporales</taxon>
        <taxon>Gigasporaceae</taxon>
        <taxon>Gigaspora</taxon>
    </lineage>
</organism>
<dbReference type="Proteomes" id="UP000789901">
    <property type="component" value="Unassembled WGS sequence"/>
</dbReference>
<dbReference type="InterPro" id="IPR011009">
    <property type="entry name" value="Kinase-like_dom_sf"/>
</dbReference>
<dbReference type="PANTHER" id="PTHR27001:SF931">
    <property type="entry name" value="OS11G0664100 PROTEIN"/>
    <property type="match status" value="1"/>
</dbReference>
<keyword evidence="2" id="KW-0067">ATP-binding</keyword>
<evidence type="ECO:0000259" key="3">
    <source>
        <dbReference type="PROSITE" id="PS50011"/>
    </source>
</evidence>
<dbReference type="EMBL" id="CAJVQB010099268">
    <property type="protein sequence ID" value="CAG8850049.1"/>
    <property type="molecule type" value="Genomic_DNA"/>
</dbReference>
<dbReference type="PANTHER" id="PTHR27001">
    <property type="entry name" value="OS01G0253100 PROTEIN"/>
    <property type="match status" value="1"/>
</dbReference>
<reference evidence="4 5" key="1">
    <citation type="submission" date="2021-06" db="EMBL/GenBank/DDBJ databases">
        <authorList>
            <person name="Kallberg Y."/>
            <person name="Tangrot J."/>
            <person name="Rosling A."/>
        </authorList>
    </citation>
    <scope>NUCLEOTIDE SEQUENCE [LARGE SCALE GENOMIC DNA]</scope>
    <source>
        <strain evidence="4 5">120-4 pot B 10/14</strain>
    </source>
</reference>
<dbReference type="Pfam" id="PF07714">
    <property type="entry name" value="PK_Tyr_Ser-Thr"/>
    <property type="match status" value="1"/>
</dbReference>
<dbReference type="InterPro" id="IPR000719">
    <property type="entry name" value="Prot_kinase_dom"/>
</dbReference>
<dbReference type="PROSITE" id="PS50011">
    <property type="entry name" value="PROTEIN_KINASE_DOM"/>
    <property type="match status" value="1"/>
</dbReference>
<keyword evidence="1" id="KW-0547">Nucleotide-binding</keyword>